<feature type="domain" description="CBS" evidence="3">
    <location>
        <begin position="7"/>
        <end position="65"/>
    </location>
</feature>
<gene>
    <name evidence="4" type="ORF">AC478_00625</name>
</gene>
<dbReference type="PANTHER" id="PTHR43080:SF2">
    <property type="entry name" value="CBS DOMAIN-CONTAINING PROTEIN"/>
    <property type="match status" value="1"/>
</dbReference>
<dbReference type="Proteomes" id="UP000054016">
    <property type="component" value="Unassembled WGS sequence"/>
</dbReference>
<protein>
    <recommendedName>
        <fullName evidence="3">CBS domain-containing protein</fullName>
    </recommendedName>
</protein>
<evidence type="ECO:0000313" key="5">
    <source>
        <dbReference type="Proteomes" id="UP000054016"/>
    </source>
</evidence>
<organism evidence="4 5">
    <name type="scientific">miscellaneous Crenarchaeota group-1 archaeon SG8-32-3</name>
    <dbReference type="NCBI Taxonomy" id="1685125"/>
    <lineage>
        <taxon>Archaea</taxon>
        <taxon>Candidatus Bathyarchaeota</taxon>
        <taxon>MCG-1</taxon>
    </lineage>
</organism>
<dbReference type="AlphaFoldDB" id="A0A0M0BV30"/>
<keyword evidence="1 2" id="KW-0129">CBS domain</keyword>
<dbReference type="PANTHER" id="PTHR43080">
    <property type="entry name" value="CBS DOMAIN-CONTAINING PROTEIN CBSX3, MITOCHONDRIAL"/>
    <property type="match status" value="1"/>
</dbReference>
<evidence type="ECO:0000259" key="3">
    <source>
        <dbReference type="PROSITE" id="PS51371"/>
    </source>
</evidence>
<evidence type="ECO:0000313" key="4">
    <source>
        <dbReference type="EMBL" id="KON32319.1"/>
    </source>
</evidence>
<dbReference type="Gene3D" id="3.10.580.10">
    <property type="entry name" value="CBS-domain"/>
    <property type="match status" value="1"/>
</dbReference>
<dbReference type="PROSITE" id="PS51371">
    <property type="entry name" value="CBS"/>
    <property type="match status" value="2"/>
</dbReference>
<dbReference type="CDD" id="cd04622">
    <property type="entry name" value="CBS_pair_HRP1_like"/>
    <property type="match status" value="1"/>
</dbReference>
<reference evidence="5" key="1">
    <citation type="submission" date="2015-06" db="EMBL/GenBank/DDBJ databases">
        <title>New insights into the roles of widespread benthic archaea in carbon and nitrogen cycling.</title>
        <authorList>
            <person name="Lazar C.S."/>
            <person name="Baker B.J."/>
            <person name="Seitz K.W."/>
            <person name="Hyde A.S."/>
            <person name="Dick G.J."/>
            <person name="Hinrichs K.-U."/>
            <person name="Teske A.P."/>
        </authorList>
    </citation>
    <scope>NUCLEOTIDE SEQUENCE [LARGE SCALE GENOMIC DNA]</scope>
</reference>
<sequence length="137" mass="15178">MKVQELMTTPVEFIAPTKSLKQAARKMKELNVGYLPIVEDGKLLGTITDRDITCYAVAIGRSPDETEVQRCMTRDLATCFEDQDISEAARIMEELHIRRLPILHHDNTLAGILTVDDLARGSHDLAGAVLEAAIPIH</sequence>
<name>A0A0M0BV30_9ARCH</name>
<comment type="caution">
    <text evidence="4">The sequence shown here is derived from an EMBL/GenBank/DDBJ whole genome shotgun (WGS) entry which is preliminary data.</text>
</comment>
<feature type="domain" description="CBS" evidence="3">
    <location>
        <begin position="72"/>
        <end position="129"/>
    </location>
</feature>
<proteinExistence type="predicted"/>
<dbReference type="Pfam" id="PF00571">
    <property type="entry name" value="CBS"/>
    <property type="match status" value="2"/>
</dbReference>
<dbReference type="SMART" id="SM00116">
    <property type="entry name" value="CBS"/>
    <property type="match status" value="2"/>
</dbReference>
<dbReference type="InterPro" id="IPR051257">
    <property type="entry name" value="Diverse_CBS-Domain"/>
</dbReference>
<dbReference type="SUPFAM" id="SSF54631">
    <property type="entry name" value="CBS-domain pair"/>
    <property type="match status" value="1"/>
</dbReference>
<dbReference type="EMBL" id="LFWV01000005">
    <property type="protein sequence ID" value="KON32319.1"/>
    <property type="molecule type" value="Genomic_DNA"/>
</dbReference>
<dbReference type="InterPro" id="IPR000644">
    <property type="entry name" value="CBS_dom"/>
</dbReference>
<dbReference type="InterPro" id="IPR046342">
    <property type="entry name" value="CBS_dom_sf"/>
</dbReference>
<evidence type="ECO:0000256" key="2">
    <source>
        <dbReference type="PROSITE-ProRule" id="PRU00703"/>
    </source>
</evidence>
<evidence type="ECO:0000256" key="1">
    <source>
        <dbReference type="ARBA" id="ARBA00023122"/>
    </source>
</evidence>
<accession>A0A0M0BV30</accession>